<feature type="domain" description="GST N-terminal" evidence="1">
    <location>
        <begin position="1"/>
        <end position="69"/>
    </location>
</feature>
<dbReference type="AlphaFoldDB" id="A0A382V8W1"/>
<dbReference type="InterPro" id="IPR004045">
    <property type="entry name" value="Glutathione_S-Trfase_N"/>
</dbReference>
<organism evidence="2">
    <name type="scientific">marine metagenome</name>
    <dbReference type="NCBI Taxonomy" id="408172"/>
    <lineage>
        <taxon>unclassified sequences</taxon>
        <taxon>metagenomes</taxon>
        <taxon>ecological metagenomes</taxon>
    </lineage>
</organism>
<sequence>MSYRLYNRPGSGGFVVEAALKLAEAPFELVELESKPGTPLAESFRETNPWKQLPVLVLPDGSIMTETAA</sequence>
<proteinExistence type="predicted"/>
<evidence type="ECO:0000313" key="2">
    <source>
        <dbReference type="EMBL" id="SVD42358.1"/>
    </source>
</evidence>
<dbReference type="Pfam" id="PF02798">
    <property type="entry name" value="GST_N"/>
    <property type="match status" value="1"/>
</dbReference>
<feature type="non-terminal residue" evidence="2">
    <location>
        <position position="69"/>
    </location>
</feature>
<protein>
    <recommendedName>
        <fullName evidence="1">GST N-terminal domain-containing protein</fullName>
    </recommendedName>
</protein>
<gene>
    <name evidence="2" type="ORF">METZ01_LOCUS395212</name>
</gene>
<dbReference type="PROSITE" id="PS50404">
    <property type="entry name" value="GST_NTER"/>
    <property type="match status" value="1"/>
</dbReference>
<dbReference type="SUPFAM" id="SSF52833">
    <property type="entry name" value="Thioredoxin-like"/>
    <property type="match status" value="1"/>
</dbReference>
<dbReference type="CDD" id="cd03057">
    <property type="entry name" value="GST_N_Beta"/>
    <property type="match status" value="1"/>
</dbReference>
<reference evidence="2" key="1">
    <citation type="submission" date="2018-05" db="EMBL/GenBank/DDBJ databases">
        <authorList>
            <person name="Lanie J.A."/>
            <person name="Ng W.-L."/>
            <person name="Kazmierczak K.M."/>
            <person name="Andrzejewski T.M."/>
            <person name="Davidsen T.M."/>
            <person name="Wayne K.J."/>
            <person name="Tettelin H."/>
            <person name="Glass J.I."/>
            <person name="Rusch D."/>
            <person name="Podicherti R."/>
            <person name="Tsui H.-C.T."/>
            <person name="Winkler M.E."/>
        </authorList>
    </citation>
    <scope>NUCLEOTIDE SEQUENCE</scope>
</reference>
<dbReference type="EMBL" id="UINC01149719">
    <property type="protein sequence ID" value="SVD42358.1"/>
    <property type="molecule type" value="Genomic_DNA"/>
</dbReference>
<evidence type="ECO:0000259" key="1">
    <source>
        <dbReference type="PROSITE" id="PS50404"/>
    </source>
</evidence>
<dbReference type="Gene3D" id="3.40.30.10">
    <property type="entry name" value="Glutaredoxin"/>
    <property type="match status" value="1"/>
</dbReference>
<name>A0A382V8W1_9ZZZZ</name>
<accession>A0A382V8W1</accession>
<dbReference type="InterPro" id="IPR036249">
    <property type="entry name" value="Thioredoxin-like_sf"/>
</dbReference>